<keyword evidence="3" id="KW-1185">Reference proteome</keyword>
<dbReference type="SUPFAM" id="SSF52980">
    <property type="entry name" value="Restriction endonuclease-like"/>
    <property type="match status" value="1"/>
</dbReference>
<dbReference type="EMBL" id="CP001686">
    <property type="protein sequence ID" value="ACV06844.1"/>
    <property type="molecule type" value="Genomic_DNA"/>
</dbReference>
<dbReference type="HOGENOM" id="CLU_052626_5_1_11"/>
<name>C7NJR2_KYTSD</name>
<feature type="region of interest" description="Disordered" evidence="1">
    <location>
        <begin position="1"/>
        <end position="21"/>
    </location>
</feature>
<dbReference type="KEGG" id="kse:Ksed_18420"/>
<dbReference type="RefSeq" id="WP_015779784.1">
    <property type="nucleotide sequence ID" value="NC_013169.1"/>
</dbReference>
<proteinExistence type="predicted"/>
<evidence type="ECO:0000313" key="2">
    <source>
        <dbReference type="EMBL" id="ACV06844.1"/>
    </source>
</evidence>
<dbReference type="Gene3D" id="3.40.960.10">
    <property type="entry name" value="VSR Endonuclease"/>
    <property type="match status" value="1"/>
</dbReference>
<dbReference type="AlphaFoldDB" id="C7NJR2"/>
<sequence length="306" mass="34101">MNTGPRIPDPRTEPPVNSPQRFRYSEGIAAGLTPNQLRHRGWHVPTFGARARTIPSSAAEDLLAFWQGMPSRTAFSCDSAAVLLGIPTPYRARAGDPVHVRREGHLRARRPRLIGHGGLEHRQVETVQGVAVTSAPDTWLDLAAPGHWGLQALVVAGDAVVNRWTGSPPESLSEVLQRRPRSPGHRIARQALAYIRTGSRSPTESQVRFWMMLKGLPEPLLNHTVLSDAGAFVGEVDFAWEEHRLAVEYDGGYHYADPEALQKTLRRRERLMDAGWHPITLTKQDLRRGPDAPWLADLAQRLLPRQ</sequence>
<evidence type="ECO:0000256" key="1">
    <source>
        <dbReference type="SAM" id="MobiDB-lite"/>
    </source>
</evidence>
<dbReference type="eggNOG" id="COG2852">
    <property type="taxonomic scope" value="Bacteria"/>
</dbReference>
<organism evidence="2 3">
    <name type="scientific">Kytococcus sedentarius (strain ATCC 14392 / DSM 20547 / JCM 11482 / CCUG 33030 / NBRC 15357 / NCTC 11040 / CCM 314 / 541)</name>
    <name type="common">Micrococcus sedentarius</name>
    <dbReference type="NCBI Taxonomy" id="478801"/>
    <lineage>
        <taxon>Bacteria</taxon>
        <taxon>Bacillati</taxon>
        <taxon>Actinomycetota</taxon>
        <taxon>Actinomycetes</taxon>
        <taxon>Micrococcales</taxon>
        <taxon>Kytococcaceae</taxon>
        <taxon>Kytococcus</taxon>
    </lineage>
</organism>
<accession>C7NJR2</accession>
<evidence type="ECO:0000313" key="3">
    <source>
        <dbReference type="Proteomes" id="UP000006666"/>
    </source>
</evidence>
<protein>
    <recommendedName>
        <fullName evidence="4">DUF559 domain-containing protein</fullName>
    </recommendedName>
</protein>
<gene>
    <name evidence="2" type="ordered locus">Ksed_18420</name>
</gene>
<dbReference type="Proteomes" id="UP000006666">
    <property type="component" value="Chromosome"/>
</dbReference>
<dbReference type="STRING" id="478801.Ksed_18420"/>
<dbReference type="InterPro" id="IPR011335">
    <property type="entry name" value="Restrct_endonuc-II-like"/>
</dbReference>
<reference evidence="2 3" key="1">
    <citation type="journal article" date="2009" name="Stand. Genomic Sci.">
        <title>Complete genome sequence of Kytococcus sedentarius type strain (541).</title>
        <authorList>
            <person name="Sims D."/>
            <person name="Brettin T."/>
            <person name="Detter J.C."/>
            <person name="Han C."/>
            <person name="Lapidus A."/>
            <person name="Copeland A."/>
            <person name="Glavina Del Rio T."/>
            <person name="Nolan M."/>
            <person name="Chen F."/>
            <person name="Lucas S."/>
            <person name="Tice H."/>
            <person name="Cheng J.F."/>
            <person name="Bruce D."/>
            <person name="Goodwin L."/>
            <person name="Pitluck S."/>
            <person name="Ovchinnikova G."/>
            <person name="Pati A."/>
            <person name="Ivanova N."/>
            <person name="Mavrommatis K."/>
            <person name="Chen A."/>
            <person name="Palaniappan K."/>
            <person name="D'haeseleer P."/>
            <person name="Chain P."/>
            <person name="Bristow J."/>
            <person name="Eisen J.A."/>
            <person name="Markowitz V."/>
            <person name="Hugenholtz P."/>
            <person name="Schneider S."/>
            <person name="Goker M."/>
            <person name="Pukall R."/>
            <person name="Kyrpides N.C."/>
            <person name="Klenk H.P."/>
        </authorList>
    </citation>
    <scope>NUCLEOTIDE SEQUENCE [LARGE SCALE GENOMIC DNA]</scope>
    <source>
        <strain evidence="3">ATCC 14392 / DSM 20547 / JCM 11482 / CCUG 33030 / NBRC 15357 / NCTC 11040 / CCM 314 / 541</strain>
    </source>
</reference>
<evidence type="ECO:0008006" key="4">
    <source>
        <dbReference type="Google" id="ProtNLM"/>
    </source>
</evidence>